<protein>
    <submittedName>
        <fullName evidence="1">Uncharacterized protein</fullName>
    </submittedName>
</protein>
<dbReference type="Proteomes" id="UP000199225">
    <property type="component" value="Unassembled WGS sequence"/>
</dbReference>
<organism evidence="1 2">
    <name type="scientific">Salimicrobium halophilum</name>
    <dbReference type="NCBI Taxonomy" id="86666"/>
    <lineage>
        <taxon>Bacteria</taxon>
        <taxon>Bacillati</taxon>
        <taxon>Bacillota</taxon>
        <taxon>Bacilli</taxon>
        <taxon>Bacillales</taxon>
        <taxon>Bacillaceae</taxon>
        <taxon>Salimicrobium</taxon>
    </lineage>
</organism>
<name>A0A1G8QI88_9BACI</name>
<dbReference type="EMBL" id="FNEV01000001">
    <property type="protein sequence ID" value="SDJ04336.1"/>
    <property type="molecule type" value="Genomic_DNA"/>
</dbReference>
<dbReference type="STRING" id="86666.SAMN04490247_0633"/>
<keyword evidence="2" id="KW-1185">Reference proteome</keyword>
<dbReference type="AlphaFoldDB" id="A0A1G8QI88"/>
<proteinExistence type="predicted"/>
<dbReference type="OrthoDB" id="2828299at2"/>
<evidence type="ECO:0000313" key="2">
    <source>
        <dbReference type="Proteomes" id="UP000199225"/>
    </source>
</evidence>
<dbReference type="RefSeq" id="WP_093191953.1">
    <property type="nucleotide sequence ID" value="NZ_FNEV01000001.1"/>
</dbReference>
<reference evidence="2" key="1">
    <citation type="submission" date="2016-10" db="EMBL/GenBank/DDBJ databases">
        <authorList>
            <person name="Varghese N."/>
            <person name="Submissions S."/>
        </authorList>
    </citation>
    <scope>NUCLEOTIDE SEQUENCE [LARGE SCALE GENOMIC DNA]</scope>
    <source>
        <strain evidence="2">DSM 4771</strain>
    </source>
</reference>
<gene>
    <name evidence="1" type="ORF">SAMN04490247_0633</name>
</gene>
<evidence type="ECO:0000313" key="1">
    <source>
        <dbReference type="EMBL" id="SDJ04336.1"/>
    </source>
</evidence>
<sequence length="61" mass="7246">MRKAIDILNERNGEHRLVEEAIDKELTILFRALQEKDEPQIAWSKMRLATLREQKLSEEIV</sequence>
<accession>A0A1G8QI88</accession>